<reference evidence="5" key="1">
    <citation type="journal article" date="2020" name="Stud. Mycol.">
        <title>101 Dothideomycetes genomes: a test case for predicting lifestyles and emergence of pathogens.</title>
        <authorList>
            <person name="Haridas S."/>
            <person name="Albert R."/>
            <person name="Binder M."/>
            <person name="Bloem J."/>
            <person name="Labutti K."/>
            <person name="Salamov A."/>
            <person name="Andreopoulos B."/>
            <person name="Baker S."/>
            <person name="Barry K."/>
            <person name="Bills G."/>
            <person name="Bluhm B."/>
            <person name="Cannon C."/>
            <person name="Castanera R."/>
            <person name="Culley D."/>
            <person name="Daum C."/>
            <person name="Ezra D."/>
            <person name="Gonzalez J."/>
            <person name="Henrissat B."/>
            <person name="Kuo A."/>
            <person name="Liang C."/>
            <person name="Lipzen A."/>
            <person name="Lutzoni F."/>
            <person name="Magnuson J."/>
            <person name="Mondo S."/>
            <person name="Nolan M."/>
            <person name="Ohm R."/>
            <person name="Pangilinan J."/>
            <person name="Park H.-J."/>
            <person name="Ramirez L."/>
            <person name="Alfaro M."/>
            <person name="Sun H."/>
            <person name="Tritt A."/>
            <person name="Yoshinaga Y."/>
            <person name="Zwiers L.-H."/>
            <person name="Turgeon B."/>
            <person name="Goodwin S."/>
            <person name="Spatafora J."/>
            <person name="Crous P."/>
            <person name="Grigoriev I."/>
        </authorList>
    </citation>
    <scope>NUCLEOTIDE SEQUENCE</scope>
    <source>
        <strain evidence="5">CBS 116435</strain>
    </source>
</reference>
<evidence type="ECO:0000256" key="2">
    <source>
        <dbReference type="ARBA" id="ARBA00023242"/>
    </source>
</evidence>
<dbReference type="GO" id="GO:0000981">
    <property type="term" value="F:DNA-binding transcription factor activity, RNA polymerase II-specific"/>
    <property type="evidence" value="ECO:0007669"/>
    <property type="project" value="InterPro"/>
</dbReference>
<keyword evidence="1" id="KW-0479">Metal-binding</keyword>
<feature type="compositionally biased region" description="Gly residues" evidence="3">
    <location>
        <begin position="637"/>
        <end position="650"/>
    </location>
</feature>
<dbReference type="EMBL" id="MU003770">
    <property type="protein sequence ID" value="KAF2724652.1"/>
    <property type="molecule type" value="Genomic_DNA"/>
</dbReference>
<feature type="domain" description="Zn(2)-C6 fungal-type" evidence="4">
    <location>
        <begin position="47"/>
        <end position="78"/>
    </location>
</feature>
<keyword evidence="6" id="KW-1185">Reference proteome</keyword>
<dbReference type="InterPro" id="IPR050797">
    <property type="entry name" value="Carb_Metab_Trans_Reg"/>
</dbReference>
<dbReference type="CDD" id="cd00067">
    <property type="entry name" value="GAL4"/>
    <property type="match status" value="1"/>
</dbReference>
<dbReference type="Proteomes" id="UP000799441">
    <property type="component" value="Unassembled WGS sequence"/>
</dbReference>
<accession>A0A9P4QCE1</accession>
<proteinExistence type="predicted"/>
<dbReference type="GO" id="GO:0001080">
    <property type="term" value="P:nitrogen catabolite activation of transcription from RNA polymerase II promoter"/>
    <property type="evidence" value="ECO:0007669"/>
    <property type="project" value="TreeGrafter"/>
</dbReference>
<feature type="region of interest" description="Disordered" evidence="3">
    <location>
        <begin position="205"/>
        <end position="242"/>
    </location>
</feature>
<keyword evidence="2" id="KW-0539">Nucleus</keyword>
<evidence type="ECO:0000313" key="6">
    <source>
        <dbReference type="Proteomes" id="UP000799441"/>
    </source>
</evidence>
<evidence type="ECO:0000256" key="1">
    <source>
        <dbReference type="ARBA" id="ARBA00022723"/>
    </source>
</evidence>
<feature type="compositionally biased region" description="Polar residues" evidence="3">
    <location>
        <begin position="209"/>
        <end position="242"/>
    </location>
</feature>
<evidence type="ECO:0000256" key="3">
    <source>
        <dbReference type="SAM" id="MobiDB-lite"/>
    </source>
</evidence>
<dbReference type="PANTHER" id="PTHR31668:SF4">
    <property type="entry name" value="TRANSCRIPTIONAL ACTIVATOR PROTEIN DAL81"/>
    <property type="match status" value="1"/>
</dbReference>
<sequence length="834" mass="91094">MTPTTPYPQQPSSASSSNGGARSGSISQQHAEGVDRARAYKSRNKRPCDFCRYKKAACHLESQPPCELCIRYNKECTFVESPAKRRRPNESQNGMGDGAFKGGNESGFDHRNSLSIGSAGAFGAGNGMDMQHELLSWEGPMHSFQLSTIGLGGNAGGSGDFTTFDPALYGEPGMHAYDGFDPMSASTTMGPMDSQIPSQMDHRLLSAGASPSSQPTNLDLSLPVESTSAEPSLDHQASSSAQLVGFSGENDPYLLSRYRYDQYNETTFASIRMRKMNPADSPSSVVQLGHSASTATNLVPAFFSIQHNALASKAQPPERTENLHRYRREVEDMVSREVGNRLVGLFYKYVQPYFPILSREQYHRSTSTAEILDTSHIPTCILAAIYGHALPYCTWDEKLCVQVYTPPSADSLFRIAWLACLADLHTPTLAVLQTLLLLVQRRPTNKHVTDTPFKWIMMTTAVSIAQTLGLNRDPGFWSLPHWETTLRRRLAWATFVQDKWLALNTGRSSHIKSEDWDVDTLTPDDFEEADLHAYPNGPITASTSGDNSISGTGNDNSSSNSGIYLHFAHLCELSLVVDDILHNLFSVKAARRLQSSLEATLDVAKPLRLRLTEWYQNMPPGHLPAYPRHELTNGAMEGDGSGEKGAGGGNMHSARRSSSHELDGDGSLHLAYITAKIELFRAMLRPRVTDGTAVAVSALRTGAMAVAKEVVEFIEGLNARELEAFWASYSRANFTICSSFIKLLYVTAPTVPDAKECLAILNKWRALLRIKSRSCDLLNLALLNLDVVFFAGVESLIELSPAADRAWKEAGGTDITNVAGAEAKQNGEPGGANG</sequence>
<protein>
    <recommendedName>
        <fullName evidence="4">Zn(2)-C6 fungal-type domain-containing protein</fullName>
    </recommendedName>
</protein>
<feature type="region of interest" description="Disordered" evidence="3">
    <location>
        <begin position="1"/>
        <end position="38"/>
    </location>
</feature>
<dbReference type="PROSITE" id="PS50048">
    <property type="entry name" value="ZN2_CY6_FUNGAL_2"/>
    <property type="match status" value="1"/>
</dbReference>
<dbReference type="Pfam" id="PF04082">
    <property type="entry name" value="Fungal_trans"/>
    <property type="match status" value="1"/>
</dbReference>
<dbReference type="AlphaFoldDB" id="A0A9P4QCE1"/>
<feature type="compositionally biased region" description="Low complexity" evidence="3">
    <location>
        <begin position="12"/>
        <end position="27"/>
    </location>
</feature>
<evidence type="ECO:0000259" key="4">
    <source>
        <dbReference type="PROSITE" id="PS50048"/>
    </source>
</evidence>
<dbReference type="OrthoDB" id="408631at2759"/>
<dbReference type="InterPro" id="IPR007219">
    <property type="entry name" value="XnlR_reg_dom"/>
</dbReference>
<feature type="region of interest" description="Disordered" evidence="3">
    <location>
        <begin position="83"/>
        <end position="105"/>
    </location>
</feature>
<dbReference type="Pfam" id="PF00172">
    <property type="entry name" value="Zn_clus"/>
    <property type="match status" value="1"/>
</dbReference>
<feature type="compositionally biased region" description="Low complexity" evidence="3">
    <location>
        <begin position="542"/>
        <end position="555"/>
    </location>
</feature>
<gene>
    <name evidence="5" type="ORF">K431DRAFT_217282</name>
</gene>
<dbReference type="Gene3D" id="4.10.240.10">
    <property type="entry name" value="Zn(2)-C6 fungal-type DNA-binding domain"/>
    <property type="match status" value="1"/>
</dbReference>
<feature type="region of interest" description="Disordered" evidence="3">
    <location>
        <begin position="625"/>
        <end position="662"/>
    </location>
</feature>
<feature type="region of interest" description="Disordered" evidence="3">
    <location>
        <begin position="532"/>
        <end position="555"/>
    </location>
</feature>
<dbReference type="GO" id="GO:0008270">
    <property type="term" value="F:zinc ion binding"/>
    <property type="evidence" value="ECO:0007669"/>
    <property type="project" value="InterPro"/>
</dbReference>
<dbReference type="SUPFAM" id="SSF57701">
    <property type="entry name" value="Zn2/Cys6 DNA-binding domain"/>
    <property type="match status" value="1"/>
</dbReference>
<dbReference type="SMART" id="SM00066">
    <property type="entry name" value="GAL4"/>
    <property type="match status" value="1"/>
</dbReference>
<dbReference type="PANTHER" id="PTHR31668">
    <property type="entry name" value="GLUCOSE TRANSPORT TRANSCRIPTION REGULATOR RGT1-RELATED-RELATED"/>
    <property type="match status" value="1"/>
</dbReference>
<dbReference type="GO" id="GO:0005634">
    <property type="term" value="C:nucleus"/>
    <property type="evidence" value="ECO:0007669"/>
    <property type="project" value="TreeGrafter"/>
</dbReference>
<dbReference type="SMART" id="SM00906">
    <property type="entry name" value="Fungal_trans"/>
    <property type="match status" value="1"/>
</dbReference>
<dbReference type="GO" id="GO:0006351">
    <property type="term" value="P:DNA-templated transcription"/>
    <property type="evidence" value="ECO:0007669"/>
    <property type="project" value="InterPro"/>
</dbReference>
<name>A0A9P4QCE1_9PEZI</name>
<dbReference type="PROSITE" id="PS00463">
    <property type="entry name" value="ZN2_CY6_FUNGAL_1"/>
    <property type="match status" value="1"/>
</dbReference>
<dbReference type="GO" id="GO:0003677">
    <property type="term" value="F:DNA binding"/>
    <property type="evidence" value="ECO:0007669"/>
    <property type="project" value="InterPro"/>
</dbReference>
<dbReference type="CDD" id="cd12148">
    <property type="entry name" value="fungal_TF_MHR"/>
    <property type="match status" value="1"/>
</dbReference>
<feature type="compositionally biased region" description="Gly residues" evidence="3">
    <location>
        <begin position="95"/>
        <end position="105"/>
    </location>
</feature>
<comment type="caution">
    <text evidence="5">The sequence shown here is derived from an EMBL/GenBank/DDBJ whole genome shotgun (WGS) entry which is preliminary data.</text>
</comment>
<organism evidence="5 6">
    <name type="scientific">Polychaeton citri CBS 116435</name>
    <dbReference type="NCBI Taxonomy" id="1314669"/>
    <lineage>
        <taxon>Eukaryota</taxon>
        <taxon>Fungi</taxon>
        <taxon>Dikarya</taxon>
        <taxon>Ascomycota</taxon>
        <taxon>Pezizomycotina</taxon>
        <taxon>Dothideomycetes</taxon>
        <taxon>Dothideomycetidae</taxon>
        <taxon>Capnodiales</taxon>
        <taxon>Capnodiaceae</taxon>
        <taxon>Polychaeton</taxon>
    </lineage>
</organism>
<evidence type="ECO:0000313" key="5">
    <source>
        <dbReference type="EMBL" id="KAF2724652.1"/>
    </source>
</evidence>
<dbReference type="InterPro" id="IPR036864">
    <property type="entry name" value="Zn2-C6_fun-type_DNA-bd_sf"/>
</dbReference>
<dbReference type="InterPro" id="IPR001138">
    <property type="entry name" value="Zn2Cys6_DnaBD"/>
</dbReference>